<feature type="transmembrane region" description="Helical" evidence="5">
    <location>
        <begin position="250"/>
        <end position="273"/>
    </location>
</feature>
<feature type="transmembrane region" description="Helical" evidence="5">
    <location>
        <begin position="85"/>
        <end position="104"/>
    </location>
</feature>
<dbReference type="Gene3D" id="1.20.1250.20">
    <property type="entry name" value="MFS general substrate transporter like domains"/>
    <property type="match status" value="1"/>
</dbReference>
<evidence type="ECO:0000256" key="4">
    <source>
        <dbReference type="ARBA" id="ARBA00023136"/>
    </source>
</evidence>
<name>A0ABP0CPN2_9PEZI</name>
<comment type="caution">
    <text evidence="6">The sequence shown here is derived from an EMBL/GenBank/DDBJ whole genome shotgun (WGS) entry which is preliminary data.</text>
</comment>
<reference evidence="6 7" key="1">
    <citation type="submission" date="2024-01" db="EMBL/GenBank/DDBJ databases">
        <authorList>
            <person name="Allen C."/>
            <person name="Tagirdzhanova G."/>
        </authorList>
    </citation>
    <scope>NUCLEOTIDE SEQUENCE [LARGE SCALE GENOMIC DNA]</scope>
</reference>
<keyword evidence="2 5" id="KW-0812">Transmembrane</keyword>
<dbReference type="InterPro" id="IPR051617">
    <property type="entry name" value="UNC-93-like_regulator"/>
</dbReference>
<feature type="transmembrane region" description="Helical" evidence="5">
    <location>
        <begin position="362"/>
        <end position="387"/>
    </location>
</feature>
<dbReference type="Pfam" id="PF05978">
    <property type="entry name" value="UNC-93"/>
    <property type="match status" value="1"/>
</dbReference>
<keyword evidence="7" id="KW-1185">Reference proteome</keyword>
<evidence type="ECO:0000256" key="2">
    <source>
        <dbReference type="ARBA" id="ARBA00022692"/>
    </source>
</evidence>
<dbReference type="PANTHER" id="PTHR23294:SF59">
    <property type="entry name" value="UNC93-LIKE PROTEIN C922.05C"/>
    <property type="match status" value="1"/>
</dbReference>
<evidence type="ECO:0000313" key="6">
    <source>
        <dbReference type="EMBL" id="CAK7234054.1"/>
    </source>
</evidence>
<keyword evidence="3 5" id="KW-1133">Transmembrane helix</keyword>
<comment type="subcellular location">
    <subcellularLocation>
        <location evidence="1">Membrane</location>
        <topology evidence="1">Multi-pass membrane protein</topology>
    </subcellularLocation>
</comment>
<dbReference type="SUPFAM" id="SSF103473">
    <property type="entry name" value="MFS general substrate transporter"/>
    <property type="match status" value="1"/>
</dbReference>
<feature type="transmembrane region" description="Helical" evidence="5">
    <location>
        <begin position="205"/>
        <end position="229"/>
    </location>
</feature>
<gene>
    <name evidence="6" type="ORF">SCUCBS95973_008804</name>
</gene>
<evidence type="ECO:0008006" key="8">
    <source>
        <dbReference type="Google" id="ProtNLM"/>
    </source>
</evidence>
<dbReference type="InterPro" id="IPR036259">
    <property type="entry name" value="MFS_trans_sf"/>
</dbReference>
<feature type="transmembrane region" description="Helical" evidence="5">
    <location>
        <begin position="110"/>
        <end position="135"/>
    </location>
</feature>
<evidence type="ECO:0000256" key="1">
    <source>
        <dbReference type="ARBA" id="ARBA00004141"/>
    </source>
</evidence>
<feature type="transmembrane region" description="Helical" evidence="5">
    <location>
        <begin position="174"/>
        <end position="193"/>
    </location>
</feature>
<sequence>MSTGQDALHSAQQHRSWYRSPLFSVIMVACTAFTCPGIFGALNGMGAGGGASAGTSNAANAIVFGMLAVVSPFVGIICNYLTPKWTLFIGTFGYAPYAAGFYVVDHYGESWLLLFGAVTCGLSACFLWVASGSIIMGYPEENRKGLAGKNVSTLHSFLAFIKSLANVGKASLKFSFQNLGASIGGIISLALNAEKSYRGSISEATYVALMTIMCLGFPFALSVSPANHVQRRDGRPVVLTKAPTLKKTFGILWALIKTPTVIGLMPFMIYAQWFLSYQWQFNFAYFTVRARALNSMLFYLGGLVAALSFGQLLDWTRYSRKTRARIGFFVVSITSGTSWIIGQVVQHHYMTNPPTLDWAEESYGLPCFLFLLWGISDPLCTVYMYWLTGSLTNSVNESALLTGIINSLGSVGSTFGFVVSAMDFNYDGACALNLALFFLALPGLAWVAFSKVTETSHGADLTAIGQGGLGGSDPSLKDGSGNDVAQESVFINEKGVTV</sequence>
<proteinExistence type="predicted"/>
<feature type="transmembrane region" description="Helical" evidence="5">
    <location>
        <begin position="431"/>
        <end position="449"/>
    </location>
</feature>
<organism evidence="6 7">
    <name type="scientific">Sporothrix curviconia</name>
    <dbReference type="NCBI Taxonomy" id="1260050"/>
    <lineage>
        <taxon>Eukaryota</taxon>
        <taxon>Fungi</taxon>
        <taxon>Dikarya</taxon>
        <taxon>Ascomycota</taxon>
        <taxon>Pezizomycotina</taxon>
        <taxon>Sordariomycetes</taxon>
        <taxon>Sordariomycetidae</taxon>
        <taxon>Ophiostomatales</taxon>
        <taxon>Ophiostomataceae</taxon>
        <taxon>Sporothrix</taxon>
    </lineage>
</organism>
<keyword evidence="4 5" id="KW-0472">Membrane</keyword>
<feature type="transmembrane region" description="Helical" evidence="5">
    <location>
        <begin position="399"/>
        <end position="419"/>
    </location>
</feature>
<evidence type="ECO:0000313" key="7">
    <source>
        <dbReference type="Proteomes" id="UP001642405"/>
    </source>
</evidence>
<dbReference type="PANTHER" id="PTHR23294">
    <property type="entry name" value="ET TRANSLATION PRODUCT-RELATED"/>
    <property type="match status" value="1"/>
</dbReference>
<evidence type="ECO:0000256" key="3">
    <source>
        <dbReference type="ARBA" id="ARBA00022989"/>
    </source>
</evidence>
<protein>
    <recommendedName>
        <fullName evidence="8">MFS general substrate transporter</fullName>
    </recommendedName>
</protein>
<dbReference type="Proteomes" id="UP001642405">
    <property type="component" value="Unassembled WGS sequence"/>
</dbReference>
<feature type="transmembrane region" description="Helical" evidence="5">
    <location>
        <begin position="59"/>
        <end position="78"/>
    </location>
</feature>
<dbReference type="InterPro" id="IPR010291">
    <property type="entry name" value="Ion_channel_UNC-93"/>
</dbReference>
<dbReference type="EMBL" id="CAWUHB010000080">
    <property type="protein sequence ID" value="CAK7234054.1"/>
    <property type="molecule type" value="Genomic_DNA"/>
</dbReference>
<evidence type="ECO:0000256" key="5">
    <source>
        <dbReference type="SAM" id="Phobius"/>
    </source>
</evidence>
<accession>A0ABP0CPN2</accession>
<feature type="transmembrane region" description="Helical" evidence="5">
    <location>
        <begin position="325"/>
        <end position="342"/>
    </location>
</feature>
<feature type="transmembrane region" description="Helical" evidence="5">
    <location>
        <begin position="293"/>
        <end position="313"/>
    </location>
</feature>
<feature type="transmembrane region" description="Helical" evidence="5">
    <location>
        <begin position="21"/>
        <end position="39"/>
    </location>
</feature>